<dbReference type="InterPro" id="IPR002575">
    <property type="entry name" value="Aminoglycoside_PTrfase"/>
</dbReference>
<dbReference type="STRING" id="380244.SAMN05216298_2107"/>
<dbReference type="Proteomes" id="UP000198662">
    <property type="component" value="Unassembled WGS sequence"/>
</dbReference>
<accession>A0A1G9FYB9</accession>
<dbReference type="AlphaFoldDB" id="A0A1G9FYB9"/>
<dbReference type="SUPFAM" id="SSF56112">
    <property type="entry name" value="Protein kinase-like (PK-like)"/>
    <property type="match status" value="1"/>
</dbReference>
<keyword evidence="3" id="KW-1185">Reference proteome</keyword>
<sequence length="289" mass="31838">MDDASMSLRDKQVVAAINRRTGAGLTATGRALFGKLGGAIYAEWPDGRPAVVTRFLGPHVEARRTAAILDHVRDRGAPVPRHELVVQVDDEVYFVQERLPSAPPQRLSPARMEAIVAVNDRFADALADRPEVPPQAAALADRREALGGYSARGRRVLEKIVEVHQEEPEGAAHVDLVHIDLSGANVLFDATGAATGVVDWNLGAFRGDRHFALVQTRFDREWFVRAPDADPIETAAAARLDEILAERVAPAVLRSYWAQWMLHHLDRAVRTAPPEVVDWHFDLAESRLA</sequence>
<evidence type="ECO:0000259" key="1">
    <source>
        <dbReference type="Pfam" id="PF01636"/>
    </source>
</evidence>
<dbReference type="EMBL" id="FNGF01000002">
    <property type="protein sequence ID" value="SDK93406.1"/>
    <property type="molecule type" value="Genomic_DNA"/>
</dbReference>
<evidence type="ECO:0000313" key="2">
    <source>
        <dbReference type="EMBL" id="SDK93406.1"/>
    </source>
</evidence>
<protein>
    <submittedName>
        <fullName evidence="2">Phosphotransferase enzyme family protein</fullName>
    </submittedName>
</protein>
<dbReference type="Pfam" id="PF01636">
    <property type="entry name" value="APH"/>
    <property type="match status" value="1"/>
</dbReference>
<dbReference type="InterPro" id="IPR011009">
    <property type="entry name" value="Kinase-like_dom_sf"/>
</dbReference>
<organism evidence="2 3">
    <name type="scientific">Glycomyces sambucus</name>
    <dbReference type="NCBI Taxonomy" id="380244"/>
    <lineage>
        <taxon>Bacteria</taxon>
        <taxon>Bacillati</taxon>
        <taxon>Actinomycetota</taxon>
        <taxon>Actinomycetes</taxon>
        <taxon>Glycomycetales</taxon>
        <taxon>Glycomycetaceae</taxon>
        <taxon>Glycomyces</taxon>
    </lineage>
</organism>
<dbReference type="RefSeq" id="WP_091047305.1">
    <property type="nucleotide sequence ID" value="NZ_FNGF01000002.1"/>
</dbReference>
<feature type="domain" description="Aminoglycoside phosphotransferase" evidence="1">
    <location>
        <begin position="43"/>
        <end position="237"/>
    </location>
</feature>
<evidence type="ECO:0000313" key="3">
    <source>
        <dbReference type="Proteomes" id="UP000198662"/>
    </source>
</evidence>
<dbReference type="OrthoDB" id="3676359at2"/>
<reference evidence="3" key="1">
    <citation type="submission" date="2016-10" db="EMBL/GenBank/DDBJ databases">
        <authorList>
            <person name="Varghese N."/>
            <person name="Submissions S."/>
        </authorList>
    </citation>
    <scope>NUCLEOTIDE SEQUENCE [LARGE SCALE GENOMIC DNA]</scope>
    <source>
        <strain evidence="3">CGMCC 4.3147</strain>
    </source>
</reference>
<proteinExistence type="predicted"/>
<name>A0A1G9FYB9_9ACTN</name>
<keyword evidence="2" id="KW-0808">Transferase</keyword>
<dbReference type="GO" id="GO:0016740">
    <property type="term" value="F:transferase activity"/>
    <property type="evidence" value="ECO:0007669"/>
    <property type="project" value="UniProtKB-KW"/>
</dbReference>
<dbReference type="Gene3D" id="3.90.1200.10">
    <property type="match status" value="1"/>
</dbReference>
<gene>
    <name evidence="2" type="ORF">SAMN05216298_2107</name>
</gene>